<keyword evidence="2" id="KW-1133">Transmembrane helix</keyword>
<keyword evidence="2" id="KW-0812">Transmembrane</keyword>
<evidence type="ECO:0000313" key="4">
    <source>
        <dbReference type="Proteomes" id="UP001500655"/>
    </source>
</evidence>
<dbReference type="Proteomes" id="UP001500655">
    <property type="component" value="Unassembled WGS sequence"/>
</dbReference>
<evidence type="ECO:0000256" key="1">
    <source>
        <dbReference type="SAM" id="MobiDB-lite"/>
    </source>
</evidence>
<name>A0ABP4X4W1_9ACTN</name>
<evidence type="ECO:0000256" key="2">
    <source>
        <dbReference type="SAM" id="Phobius"/>
    </source>
</evidence>
<gene>
    <name evidence="3" type="ORF">GCM10009681_46520</name>
</gene>
<feature type="compositionally biased region" description="Pro residues" evidence="1">
    <location>
        <begin position="63"/>
        <end position="77"/>
    </location>
</feature>
<feature type="region of interest" description="Disordered" evidence="1">
    <location>
        <begin position="1"/>
        <end position="203"/>
    </location>
</feature>
<accession>A0ABP4X4W1</accession>
<feature type="transmembrane region" description="Helical" evidence="2">
    <location>
        <begin position="303"/>
        <end position="324"/>
    </location>
</feature>
<dbReference type="EMBL" id="BAAALS010000027">
    <property type="protein sequence ID" value="GAA1769794.1"/>
    <property type="molecule type" value="Genomic_DNA"/>
</dbReference>
<keyword evidence="4" id="KW-1185">Reference proteome</keyword>
<protein>
    <submittedName>
        <fullName evidence="3">Uncharacterized protein</fullName>
    </submittedName>
</protein>
<organism evidence="3 4">
    <name type="scientific">Luedemannella helvata</name>
    <dbReference type="NCBI Taxonomy" id="349315"/>
    <lineage>
        <taxon>Bacteria</taxon>
        <taxon>Bacillati</taxon>
        <taxon>Actinomycetota</taxon>
        <taxon>Actinomycetes</taxon>
        <taxon>Micromonosporales</taxon>
        <taxon>Micromonosporaceae</taxon>
        <taxon>Luedemannella</taxon>
    </lineage>
</organism>
<comment type="caution">
    <text evidence="3">The sequence shown here is derived from an EMBL/GenBank/DDBJ whole genome shotgun (WGS) entry which is preliminary data.</text>
</comment>
<feature type="compositionally biased region" description="Low complexity" evidence="1">
    <location>
        <begin position="48"/>
        <end position="59"/>
    </location>
</feature>
<keyword evidence="2" id="KW-0472">Membrane</keyword>
<proteinExistence type="predicted"/>
<evidence type="ECO:0000313" key="3">
    <source>
        <dbReference type="EMBL" id="GAA1769794.1"/>
    </source>
</evidence>
<reference evidence="4" key="1">
    <citation type="journal article" date="2019" name="Int. J. Syst. Evol. Microbiol.">
        <title>The Global Catalogue of Microorganisms (GCM) 10K type strain sequencing project: providing services to taxonomists for standard genome sequencing and annotation.</title>
        <authorList>
            <consortium name="The Broad Institute Genomics Platform"/>
            <consortium name="The Broad Institute Genome Sequencing Center for Infectious Disease"/>
            <person name="Wu L."/>
            <person name="Ma J."/>
        </authorList>
    </citation>
    <scope>NUCLEOTIDE SEQUENCE [LARGE SCALE GENOMIC DNA]</scope>
    <source>
        <strain evidence="4">JCM 13249</strain>
    </source>
</reference>
<dbReference type="RefSeq" id="WP_344085882.1">
    <property type="nucleotide sequence ID" value="NZ_BAAALS010000027.1"/>
</dbReference>
<sequence>METGQWGAGSWAEDGRVPDPAANAYPPRPASIYPPEAGSGAFPQQAGPYPAEPSAYPDAYPDPRAPVSPFPDPPPADPRTANPRVGGPYPANAYPYSAESTGPQPRPGVPEPRSGAWLNSYPGDRSGAWSTDSGARRVDREQSGSWRSGGYPGDVEDLSLAEPEPPAGRGRWARTYGRPRPEKGGGPKVNGHPPRAGDGYPTGLRPVSAAPVYRGSFPMRRINSPATPVAEQLDYRRAAIFTAAWYGVPLLLYLAWALTLEANRRTFVLHQLGGNSLWLLSAALLSLLLGLALRWVAHEWRNLTVSFAASVMGAGIVTVVHTLATGS</sequence>
<feature type="transmembrane region" description="Helical" evidence="2">
    <location>
        <begin position="238"/>
        <end position="256"/>
    </location>
</feature>
<feature type="transmembrane region" description="Helical" evidence="2">
    <location>
        <begin position="276"/>
        <end position="296"/>
    </location>
</feature>